<protein>
    <submittedName>
        <fullName evidence="2">Helix-turn-helix transcriptional regulator</fullName>
    </submittedName>
</protein>
<gene>
    <name evidence="2" type="ORF">GCM10009675_30200</name>
</gene>
<sequence>MPSELGDFLTGRRARVTPEAAGLPAAGPRRVPGLRREEVAVLAGTSADYYTRLEQGRERKPSAQVVEALAAALRLDDDERLHLFRLAGLALRPVTAAVDRADPSLRGLMDRWPENPALVLNRAYDVLASNVLADTLFGGWSPSHNLAEIVFGDAHARSLYRDWPEIARATCAGLRMSHGEHPGDPRLAEVLRRLLGRSEEFCALWARHDAQGKSLARKRLYHPQVGDLTVTVQTFDVRHAPGQQLVVYDAEPGSPASEALRLLGTLAATERSTTG</sequence>
<dbReference type="SMART" id="SM00530">
    <property type="entry name" value="HTH_XRE"/>
    <property type="match status" value="1"/>
</dbReference>
<dbReference type="Pfam" id="PF13560">
    <property type="entry name" value="HTH_31"/>
    <property type="match status" value="1"/>
</dbReference>
<evidence type="ECO:0000313" key="2">
    <source>
        <dbReference type="EMBL" id="GAA1208351.1"/>
    </source>
</evidence>
<name>A0ABP4FZY9_9PSEU</name>
<dbReference type="Pfam" id="PF17765">
    <property type="entry name" value="MLTR_LBD"/>
    <property type="match status" value="1"/>
</dbReference>
<keyword evidence="3" id="KW-1185">Reference proteome</keyword>
<evidence type="ECO:0000313" key="3">
    <source>
        <dbReference type="Proteomes" id="UP001500467"/>
    </source>
</evidence>
<dbReference type="EMBL" id="BAAALM010000009">
    <property type="protein sequence ID" value="GAA1208351.1"/>
    <property type="molecule type" value="Genomic_DNA"/>
</dbReference>
<dbReference type="SUPFAM" id="SSF47413">
    <property type="entry name" value="lambda repressor-like DNA-binding domains"/>
    <property type="match status" value="1"/>
</dbReference>
<dbReference type="PANTHER" id="PTHR35010">
    <property type="entry name" value="BLL4672 PROTEIN-RELATED"/>
    <property type="match status" value="1"/>
</dbReference>
<feature type="domain" description="HTH cro/C1-type" evidence="1">
    <location>
        <begin position="33"/>
        <end position="80"/>
    </location>
</feature>
<dbReference type="InterPro" id="IPR001387">
    <property type="entry name" value="Cro/C1-type_HTH"/>
</dbReference>
<dbReference type="InterPro" id="IPR010982">
    <property type="entry name" value="Lambda_DNA-bd_dom_sf"/>
</dbReference>
<organism evidence="2 3">
    <name type="scientific">Prauserella alba</name>
    <dbReference type="NCBI Taxonomy" id="176898"/>
    <lineage>
        <taxon>Bacteria</taxon>
        <taxon>Bacillati</taxon>
        <taxon>Actinomycetota</taxon>
        <taxon>Actinomycetes</taxon>
        <taxon>Pseudonocardiales</taxon>
        <taxon>Pseudonocardiaceae</taxon>
        <taxon>Prauserella</taxon>
    </lineage>
</organism>
<dbReference type="PANTHER" id="PTHR35010:SF2">
    <property type="entry name" value="BLL4672 PROTEIN"/>
    <property type="match status" value="1"/>
</dbReference>
<dbReference type="Gene3D" id="3.30.450.180">
    <property type="match status" value="1"/>
</dbReference>
<dbReference type="RefSeq" id="WP_253859841.1">
    <property type="nucleotide sequence ID" value="NZ_BAAALM010000009.1"/>
</dbReference>
<accession>A0ABP4FZY9</accession>
<evidence type="ECO:0000259" key="1">
    <source>
        <dbReference type="PROSITE" id="PS50943"/>
    </source>
</evidence>
<dbReference type="CDD" id="cd00093">
    <property type="entry name" value="HTH_XRE"/>
    <property type="match status" value="1"/>
</dbReference>
<dbReference type="PROSITE" id="PS50943">
    <property type="entry name" value="HTH_CROC1"/>
    <property type="match status" value="1"/>
</dbReference>
<comment type="caution">
    <text evidence="2">The sequence shown here is derived from an EMBL/GenBank/DDBJ whole genome shotgun (WGS) entry which is preliminary data.</text>
</comment>
<dbReference type="InterPro" id="IPR041413">
    <property type="entry name" value="MLTR_LBD"/>
</dbReference>
<dbReference type="Gene3D" id="1.10.260.40">
    <property type="entry name" value="lambda repressor-like DNA-binding domains"/>
    <property type="match status" value="1"/>
</dbReference>
<reference evidence="3" key="1">
    <citation type="journal article" date="2019" name="Int. J. Syst. Evol. Microbiol.">
        <title>The Global Catalogue of Microorganisms (GCM) 10K type strain sequencing project: providing services to taxonomists for standard genome sequencing and annotation.</title>
        <authorList>
            <consortium name="The Broad Institute Genomics Platform"/>
            <consortium name="The Broad Institute Genome Sequencing Center for Infectious Disease"/>
            <person name="Wu L."/>
            <person name="Ma J."/>
        </authorList>
    </citation>
    <scope>NUCLEOTIDE SEQUENCE [LARGE SCALE GENOMIC DNA]</scope>
    <source>
        <strain evidence="3">JCM 13022</strain>
    </source>
</reference>
<proteinExistence type="predicted"/>
<dbReference type="Proteomes" id="UP001500467">
    <property type="component" value="Unassembled WGS sequence"/>
</dbReference>